<dbReference type="GO" id="GO:0016787">
    <property type="term" value="F:hydrolase activity"/>
    <property type="evidence" value="ECO:0007669"/>
    <property type="project" value="UniProtKB-KW"/>
</dbReference>
<keyword evidence="4" id="KW-1185">Reference proteome</keyword>
<organism evidence="3 4">
    <name type="scientific">Arachnia propionica</name>
    <dbReference type="NCBI Taxonomy" id="1750"/>
    <lineage>
        <taxon>Bacteria</taxon>
        <taxon>Bacillati</taxon>
        <taxon>Actinomycetota</taxon>
        <taxon>Actinomycetes</taxon>
        <taxon>Propionibacteriales</taxon>
        <taxon>Propionibacteriaceae</taxon>
        <taxon>Arachnia</taxon>
    </lineage>
</organism>
<reference evidence="3 4" key="1">
    <citation type="submission" date="2018-12" db="EMBL/GenBank/DDBJ databases">
        <authorList>
            <consortium name="Pathogen Informatics"/>
        </authorList>
    </citation>
    <scope>NUCLEOTIDE SEQUENCE [LARGE SCALE GENOMIC DNA]</scope>
    <source>
        <strain evidence="3 4">NCTC12967</strain>
    </source>
</reference>
<feature type="binding site" evidence="1">
    <location>
        <position position="142"/>
    </location>
    <ligand>
        <name>Mn(2+)</name>
        <dbReference type="ChEBI" id="CHEBI:29035"/>
        <label>2</label>
    </ligand>
</feature>
<dbReference type="CDD" id="cd03886">
    <property type="entry name" value="M20_Acy1"/>
    <property type="match status" value="1"/>
</dbReference>
<evidence type="ECO:0000259" key="2">
    <source>
        <dbReference type="Pfam" id="PF07687"/>
    </source>
</evidence>
<dbReference type="EC" id="3.-.-.-" evidence="3"/>
<dbReference type="InterPro" id="IPR017439">
    <property type="entry name" value="Amidohydrolase"/>
</dbReference>
<keyword evidence="1" id="KW-0479">Metal-binding</keyword>
<dbReference type="SUPFAM" id="SSF55031">
    <property type="entry name" value="Bacterial exopeptidase dimerisation domain"/>
    <property type="match status" value="1"/>
</dbReference>
<keyword evidence="3" id="KW-0378">Hydrolase</keyword>
<accession>A0A3S4W8D0</accession>
<dbReference type="InterPro" id="IPR011650">
    <property type="entry name" value="Peptidase_M20_dimer"/>
</dbReference>
<dbReference type="AlphaFoldDB" id="A0A3S4W8D0"/>
<dbReference type="InterPro" id="IPR002933">
    <property type="entry name" value="Peptidase_M20"/>
</dbReference>
<feature type="binding site" evidence="1">
    <location>
        <position position="176"/>
    </location>
    <ligand>
        <name>Mn(2+)</name>
        <dbReference type="ChEBI" id="CHEBI:29035"/>
        <label>2</label>
    </ligand>
</feature>
<feature type="binding site" evidence="1">
    <location>
        <position position="407"/>
    </location>
    <ligand>
        <name>Mn(2+)</name>
        <dbReference type="ChEBI" id="CHEBI:29035"/>
        <label>2</label>
    </ligand>
</feature>
<dbReference type="PIRSF" id="PIRSF005962">
    <property type="entry name" value="Pept_M20D_amidohydro"/>
    <property type="match status" value="1"/>
</dbReference>
<dbReference type="InterPro" id="IPR036264">
    <property type="entry name" value="Bact_exopeptidase_dim_dom"/>
</dbReference>
<dbReference type="PANTHER" id="PTHR11014:SF63">
    <property type="entry name" value="METALLOPEPTIDASE, PUTATIVE (AFU_ORTHOLOGUE AFUA_6G09600)-RELATED"/>
    <property type="match status" value="1"/>
</dbReference>
<protein>
    <submittedName>
        <fullName evidence="3">Uncharacterized hydrolase YxeP</fullName>
        <ecNumber evidence="3">3.-.-.-</ecNumber>
    </submittedName>
</protein>
<evidence type="ECO:0000313" key="3">
    <source>
        <dbReference type="EMBL" id="VEH71139.1"/>
    </source>
</evidence>
<dbReference type="Pfam" id="PF07687">
    <property type="entry name" value="M20_dimer"/>
    <property type="match status" value="1"/>
</dbReference>
<dbReference type="Pfam" id="PF01546">
    <property type="entry name" value="Peptidase_M20"/>
    <property type="match status" value="1"/>
</dbReference>
<feature type="binding site" evidence="1">
    <location>
        <position position="140"/>
    </location>
    <ligand>
        <name>Mn(2+)</name>
        <dbReference type="ChEBI" id="CHEBI:29035"/>
        <label>2</label>
    </ligand>
</feature>
<feature type="domain" description="Peptidase M20 dimerisation" evidence="2">
    <location>
        <begin position="229"/>
        <end position="320"/>
    </location>
</feature>
<dbReference type="Proteomes" id="UP000273044">
    <property type="component" value="Chromosome"/>
</dbReference>
<proteinExistence type="predicted"/>
<dbReference type="Gene3D" id="3.30.70.360">
    <property type="match status" value="1"/>
</dbReference>
<name>A0A3S4W8D0_9ACTN</name>
<keyword evidence="1" id="KW-0464">Manganese</keyword>
<gene>
    <name evidence="3" type="primary">yxeP</name>
    <name evidence="3" type="ORF">NCTC12967_02452</name>
</gene>
<dbReference type="GO" id="GO:0046872">
    <property type="term" value="F:metal ion binding"/>
    <property type="evidence" value="ECO:0007669"/>
    <property type="project" value="UniProtKB-KW"/>
</dbReference>
<evidence type="ECO:0000313" key="4">
    <source>
        <dbReference type="Proteomes" id="UP000273044"/>
    </source>
</evidence>
<dbReference type="EMBL" id="LR134406">
    <property type="protein sequence ID" value="VEH71139.1"/>
    <property type="molecule type" value="Genomic_DNA"/>
</dbReference>
<dbReference type="NCBIfam" id="TIGR01891">
    <property type="entry name" value="amidohydrolases"/>
    <property type="match status" value="1"/>
</dbReference>
<feature type="binding site" evidence="1">
    <location>
        <position position="204"/>
    </location>
    <ligand>
        <name>Mn(2+)</name>
        <dbReference type="ChEBI" id="CHEBI:29035"/>
        <label>2</label>
    </ligand>
</feature>
<evidence type="ECO:0000256" key="1">
    <source>
        <dbReference type="PIRSR" id="PIRSR005962-1"/>
    </source>
</evidence>
<dbReference type="Gene3D" id="3.40.630.10">
    <property type="entry name" value="Zn peptidases"/>
    <property type="match status" value="1"/>
</dbReference>
<sequence>MRTSYVFHSIYAALGGGESRCGRLPAIRGFVEDLGPVSIREYCNQLNTELVALRRELHQIPEVGLHLPLTQARILKALEGLPLEITLGRSLSSVVAVLRGTAPGGGERPVVLLRGDMDALPVKELSGEPFTSTNGNMHACGHDLHMSLLVGAVKALVAHRDELAGDVIFQFQPGEESVNGCLHMLNEGLLDVAGRRPEAAWAIHVWAGLDPLGTFSTKPGPVMASTDEIKVRVIGRGGHGSAPHLAADPVPAMAEMITATHAMVTRRFSVFDPVVVSVGRVQAGTVANVIPEEAFFDATMRTFSDASRTRLKQLWPELLEGIARAHGVGVEIEVVEQYPVTVNDDAAADHVADVVQELFGEHRHVRWSEPLAAAEDFSRILETAPGCFIGLSACLPELDPATAPMNHSAYCRFDDSVVADGAALLAELAHRHLAPSAQ</sequence>
<comment type="cofactor">
    <cofactor evidence="1">
        <name>Mn(2+)</name>
        <dbReference type="ChEBI" id="CHEBI:29035"/>
    </cofactor>
    <text evidence="1">The Mn(2+) ion enhances activity.</text>
</comment>
<dbReference type="PANTHER" id="PTHR11014">
    <property type="entry name" value="PEPTIDASE M20 FAMILY MEMBER"/>
    <property type="match status" value="1"/>
</dbReference>
<dbReference type="SUPFAM" id="SSF53187">
    <property type="entry name" value="Zn-dependent exopeptidases"/>
    <property type="match status" value="1"/>
</dbReference>